<dbReference type="eggNOG" id="COG3091">
    <property type="taxonomic scope" value="Bacteria"/>
</dbReference>
<evidence type="ECO:0000313" key="10">
    <source>
        <dbReference type="EMBL" id="ABO25088.1"/>
    </source>
</evidence>
<dbReference type="HAMAP" id="MF_00746">
    <property type="entry name" value="SprT"/>
    <property type="match status" value="1"/>
</dbReference>
<dbReference type="STRING" id="323850.Shew_3222"/>
<dbReference type="PANTHER" id="PTHR38773:SF1">
    <property type="entry name" value="PROTEIN SPRT"/>
    <property type="match status" value="1"/>
</dbReference>
<name>A3QHZ0_SHELP</name>
<keyword evidence="11" id="KW-1185">Reference proteome</keyword>
<dbReference type="Proteomes" id="UP000001558">
    <property type="component" value="Chromosome"/>
</dbReference>
<sequence length="203" mass="23270">MFRRLQSLFHTPPPESSRLTSKASKSKTSKPPANSTELNAHQQLILEAVESCYQTAEGQLKRDFQRPEVNFKLRGKSAGTAHLQLNKLRFNPVLLEENLDEFIRQVVPHEICHLLAYQLYGRVKPHGKEWQALMVKLYGLTPSTTHSLNTDSVAGRTFDYRCRCGVVPLSIRRHNKVQRQETQYRCRRCHETLSLLDGTDGEA</sequence>
<comment type="similarity">
    <text evidence="2 7">Belongs to the SprT family.</text>
</comment>
<dbReference type="InterPro" id="IPR023483">
    <property type="entry name" value="Uncharacterised_SprT"/>
</dbReference>
<dbReference type="OrthoDB" id="267364at2"/>
<evidence type="ECO:0000256" key="8">
    <source>
        <dbReference type="SAM" id="MobiDB-lite"/>
    </source>
</evidence>
<dbReference type="SMART" id="SM00731">
    <property type="entry name" value="SprT"/>
    <property type="match status" value="1"/>
</dbReference>
<dbReference type="RefSeq" id="WP_011867018.1">
    <property type="nucleotide sequence ID" value="NC_009092.1"/>
</dbReference>
<accession>A3QHZ0</accession>
<keyword evidence="6 7" id="KW-0862">Zinc</keyword>
<dbReference type="KEGG" id="slo:Shew_3222"/>
<dbReference type="HOGENOM" id="CLU_113336_0_1_6"/>
<dbReference type="AlphaFoldDB" id="A3QHZ0"/>
<keyword evidence="4 7" id="KW-0963">Cytoplasm</keyword>
<reference evidence="10 11" key="1">
    <citation type="submission" date="2007-03" db="EMBL/GenBank/DDBJ databases">
        <title>Complete sequence of Shewanella loihica PV-4.</title>
        <authorList>
            <consortium name="US DOE Joint Genome Institute"/>
            <person name="Copeland A."/>
            <person name="Lucas S."/>
            <person name="Lapidus A."/>
            <person name="Barry K."/>
            <person name="Detter J.C."/>
            <person name="Glavina del Rio T."/>
            <person name="Hammon N."/>
            <person name="Israni S."/>
            <person name="Dalin E."/>
            <person name="Tice H."/>
            <person name="Pitluck S."/>
            <person name="Chain P."/>
            <person name="Malfatti S."/>
            <person name="Shin M."/>
            <person name="Vergez L."/>
            <person name="Schmutz J."/>
            <person name="Larimer F."/>
            <person name="Land M."/>
            <person name="Hauser L."/>
            <person name="Kyrpides N."/>
            <person name="Mikhailova N."/>
            <person name="Romine M.F."/>
            <person name="Serres G."/>
            <person name="Fredrickson J."/>
            <person name="Tiedje J."/>
            <person name="Richardson P."/>
        </authorList>
    </citation>
    <scope>NUCLEOTIDE SEQUENCE [LARGE SCALE GENOMIC DNA]</scope>
    <source>
        <strain evidence="11">ATCC BAA-1088 / PV-4</strain>
    </source>
</reference>
<dbReference type="EMBL" id="CP000606">
    <property type="protein sequence ID" value="ABO25088.1"/>
    <property type="molecule type" value="Genomic_DNA"/>
</dbReference>
<dbReference type="Pfam" id="PF10263">
    <property type="entry name" value="SprT-like"/>
    <property type="match status" value="1"/>
</dbReference>
<evidence type="ECO:0000256" key="3">
    <source>
        <dbReference type="ARBA" id="ARBA00020082"/>
    </source>
</evidence>
<evidence type="ECO:0000256" key="7">
    <source>
        <dbReference type="HAMAP-Rule" id="MF_00746"/>
    </source>
</evidence>
<dbReference type="NCBIfam" id="NF003421">
    <property type="entry name" value="PRK04860.1"/>
    <property type="match status" value="1"/>
</dbReference>
<feature type="domain" description="SprT-like" evidence="9">
    <location>
        <begin position="47"/>
        <end position="196"/>
    </location>
</feature>
<feature type="active site" evidence="7">
    <location>
        <position position="110"/>
    </location>
</feature>
<feature type="binding site" evidence="7">
    <location>
        <position position="113"/>
    </location>
    <ligand>
        <name>Zn(2+)</name>
        <dbReference type="ChEBI" id="CHEBI:29105"/>
    </ligand>
</feature>
<evidence type="ECO:0000259" key="9">
    <source>
        <dbReference type="SMART" id="SM00731"/>
    </source>
</evidence>
<dbReference type="InterPro" id="IPR006640">
    <property type="entry name" value="SprT-like_domain"/>
</dbReference>
<dbReference type="GO" id="GO:0006950">
    <property type="term" value="P:response to stress"/>
    <property type="evidence" value="ECO:0007669"/>
    <property type="project" value="UniProtKB-ARBA"/>
</dbReference>
<evidence type="ECO:0000256" key="6">
    <source>
        <dbReference type="ARBA" id="ARBA00022833"/>
    </source>
</evidence>
<gene>
    <name evidence="7" type="primary">sprT</name>
    <name evidence="10" type="ordered locus">Shew_3222</name>
</gene>
<comment type="subcellular location">
    <subcellularLocation>
        <location evidence="1 7">Cytoplasm</location>
    </subcellularLocation>
</comment>
<feature type="binding site" evidence="7">
    <location>
        <position position="109"/>
    </location>
    <ligand>
        <name>Zn(2+)</name>
        <dbReference type="ChEBI" id="CHEBI:29105"/>
    </ligand>
</feature>
<dbReference type="GO" id="GO:0005737">
    <property type="term" value="C:cytoplasm"/>
    <property type="evidence" value="ECO:0007669"/>
    <property type="project" value="UniProtKB-SubCell"/>
</dbReference>
<evidence type="ECO:0000256" key="5">
    <source>
        <dbReference type="ARBA" id="ARBA00022723"/>
    </source>
</evidence>
<comment type="cofactor">
    <cofactor evidence="7">
        <name>Zn(2+)</name>
        <dbReference type="ChEBI" id="CHEBI:29105"/>
    </cofactor>
    <text evidence="7">Binds 1 zinc ion.</text>
</comment>
<proteinExistence type="inferred from homology"/>
<organism evidence="10 11">
    <name type="scientific">Shewanella loihica (strain ATCC BAA-1088 / PV-4)</name>
    <dbReference type="NCBI Taxonomy" id="323850"/>
    <lineage>
        <taxon>Bacteria</taxon>
        <taxon>Pseudomonadati</taxon>
        <taxon>Pseudomonadota</taxon>
        <taxon>Gammaproteobacteria</taxon>
        <taxon>Alteromonadales</taxon>
        <taxon>Shewanellaceae</taxon>
        <taxon>Shewanella</taxon>
    </lineage>
</organism>
<feature type="region of interest" description="Disordered" evidence="8">
    <location>
        <begin position="1"/>
        <end position="38"/>
    </location>
</feature>
<evidence type="ECO:0000256" key="1">
    <source>
        <dbReference type="ARBA" id="ARBA00004496"/>
    </source>
</evidence>
<evidence type="ECO:0000313" key="11">
    <source>
        <dbReference type="Proteomes" id="UP000001558"/>
    </source>
</evidence>
<protein>
    <recommendedName>
        <fullName evidence="3 7">Protein SprT</fullName>
    </recommendedName>
</protein>
<keyword evidence="5 7" id="KW-0479">Metal-binding</keyword>
<dbReference type="PANTHER" id="PTHR38773">
    <property type="entry name" value="PROTEIN SPRT"/>
    <property type="match status" value="1"/>
</dbReference>
<evidence type="ECO:0000256" key="4">
    <source>
        <dbReference type="ARBA" id="ARBA00022490"/>
    </source>
</evidence>
<evidence type="ECO:0000256" key="2">
    <source>
        <dbReference type="ARBA" id="ARBA00006591"/>
    </source>
</evidence>
<dbReference type="GO" id="GO:0008270">
    <property type="term" value="F:zinc ion binding"/>
    <property type="evidence" value="ECO:0007669"/>
    <property type="project" value="UniProtKB-UniRule"/>
</dbReference>